<organism evidence="3 4">
    <name type="scientific">Spirosoma oryzae</name>
    <dbReference type="NCBI Taxonomy" id="1469603"/>
    <lineage>
        <taxon>Bacteria</taxon>
        <taxon>Pseudomonadati</taxon>
        <taxon>Bacteroidota</taxon>
        <taxon>Cytophagia</taxon>
        <taxon>Cytophagales</taxon>
        <taxon>Cytophagaceae</taxon>
        <taxon>Spirosoma</taxon>
    </lineage>
</organism>
<dbReference type="Proteomes" id="UP000238375">
    <property type="component" value="Unassembled WGS sequence"/>
</dbReference>
<keyword evidence="1" id="KW-0378">Hydrolase</keyword>
<feature type="domain" description="Beta-lactamase-related" evidence="2">
    <location>
        <begin position="123"/>
        <end position="383"/>
    </location>
</feature>
<dbReference type="OrthoDB" id="1185352at2"/>
<reference evidence="3 4" key="1">
    <citation type="submission" date="2018-03" db="EMBL/GenBank/DDBJ databases">
        <title>Genomic Encyclopedia of Archaeal and Bacterial Type Strains, Phase II (KMG-II): from individual species to whole genera.</title>
        <authorList>
            <person name="Goeker M."/>
        </authorList>
    </citation>
    <scope>NUCLEOTIDE SEQUENCE [LARGE SCALE GENOMIC DNA]</scope>
    <source>
        <strain evidence="3 4">DSM 28354</strain>
    </source>
</reference>
<comment type="caution">
    <text evidence="3">The sequence shown here is derived from an EMBL/GenBank/DDBJ whole genome shotgun (WGS) entry which is preliminary data.</text>
</comment>
<gene>
    <name evidence="3" type="ORF">CLV58_11196</name>
</gene>
<dbReference type="SUPFAM" id="SSF56601">
    <property type="entry name" value="beta-lactamase/transpeptidase-like"/>
    <property type="match status" value="1"/>
</dbReference>
<dbReference type="PANTHER" id="PTHR43283">
    <property type="entry name" value="BETA-LACTAMASE-RELATED"/>
    <property type="match status" value="1"/>
</dbReference>
<protein>
    <submittedName>
        <fullName evidence="3">CubicO group peptidase (Beta-lactamase class C family)</fullName>
    </submittedName>
</protein>
<evidence type="ECO:0000259" key="2">
    <source>
        <dbReference type="Pfam" id="PF00144"/>
    </source>
</evidence>
<dbReference type="Pfam" id="PF00144">
    <property type="entry name" value="Beta-lactamase"/>
    <property type="match status" value="1"/>
</dbReference>
<dbReference type="GO" id="GO:0016787">
    <property type="term" value="F:hydrolase activity"/>
    <property type="evidence" value="ECO:0007669"/>
    <property type="project" value="UniProtKB-KW"/>
</dbReference>
<dbReference type="Gene3D" id="3.40.710.10">
    <property type="entry name" value="DD-peptidase/beta-lactamase superfamily"/>
    <property type="match status" value="1"/>
</dbReference>
<keyword evidence="4" id="KW-1185">Reference proteome</keyword>
<dbReference type="InterPro" id="IPR050789">
    <property type="entry name" value="Diverse_Enzym_Activities"/>
</dbReference>
<dbReference type="RefSeq" id="WP_106138535.1">
    <property type="nucleotide sequence ID" value="NZ_PVTE01000011.1"/>
</dbReference>
<name>A0A2T0SUI0_9BACT</name>
<evidence type="ECO:0000256" key="1">
    <source>
        <dbReference type="ARBA" id="ARBA00022801"/>
    </source>
</evidence>
<evidence type="ECO:0000313" key="3">
    <source>
        <dbReference type="EMBL" id="PRY37058.1"/>
    </source>
</evidence>
<sequence>MLAFEQHLPARRIRLSWLLLAVALITACHRPPTDTRPYFPPKGNDWAQRSPAQVGMNADKLAEAVAFAKTQETTQMAPDFSTQEAIFGKLLGPMPTSRAKTNGIILRHGYIVAEWGDTQAVDPTYSVAKSVLSTVLGITLDRKMIPDIHQPVANLIQDGGYESAQNRAITWEHHARQSSEWEGELWGKNSDFVGKEAFGKGERKPRALQTPGTYYEYNDVRINRLALSLLRIWKKPLPEVVRDEIMNPIGASDTWRYIPYPNAVATVDGKEMPSVSGGTRWGGGLRISARDEARLGYLFLRQGRWNNRQIVSSDWVKQATTRGPVGPAYGYLWWLNTPKPGEAKPWPDAPTSSFAALGAGQNTIWVDPEHDLIIVWRWHDGNPNELIKRVLAAVNAGS</sequence>
<dbReference type="InterPro" id="IPR012338">
    <property type="entry name" value="Beta-lactam/transpept-like"/>
</dbReference>
<dbReference type="InterPro" id="IPR001466">
    <property type="entry name" value="Beta-lactam-related"/>
</dbReference>
<accession>A0A2T0SUI0</accession>
<proteinExistence type="predicted"/>
<dbReference type="AlphaFoldDB" id="A0A2T0SUI0"/>
<dbReference type="PANTHER" id="PTHR43283:SF11">
    <property type="entry name" value="BETA-LACTAMASE-RELATED DOMAIN-CONTAINING PROTEIN"/>
    <property type="match status" value="1"/>
</dbReference>
<dbReference type="EMBL" id="PVTE01000011">
    <property type="protein sequence ID" value="PRY37058.1"/>
    <property type="molecule type" value="Genomic_DNA"/>
</dbReference>
<evidence type="ECO:0000313" key="4">
    <source>
        <dbReference type="Proteomes" id="UP000238375"/>
    </source>
</evidence>